<keyword evidence="2" id="KW-0560">Oxidoreductase</keyword>
<sequence length="226" mass="25010">MELIEAIEKRHSVRSYTDKKIEGEVLSELQAEIASCNKEGGLHIQLVTDDPEAFSGFKAHYGKFSNVKNYIGLIGKKEEGLDEKIGYYGERIVLKAQQLGLNTCWVALTYSKRKSKCVIEKGEKQVCVIALGYGATEGVPHKSKPFDSLCKIENDETPEWFKNGMNAAMLAPTAINQQKFRFTLSGNSVNAESMGGPYSKVDLGIVKYHFEAGAGTDNFKWGSLDI</sequence>
<dbReference type="InterPro" id="IPR000415">
    <property type="entry name" value="Nitroreductase-like"/>
</dbReference>
<reference evidence="4" key="1">
    <citation type="submission" date="2016-03" db="EMBL/GenBank/DDBJ databases">
        <authorList>
            <person name="Borrel G."/>
            <person name="Mccann A."/>
            <person name="O'Toole P.W."/>
        </authorList>
    </citation>
    <scope>NUCLEOTIDE SEQUENCE</scope>
    <source>
        <strain evidence="4">183</strain>
    </source>
</reference>
<dbReference type="Pfam" id="PF14512">
    <property type="entry name" value="TM1586_NiRdase"/>
    <property type="match status" value="1"/>
</dbReference>
<dbReference type="PANTHER" id="PTHR43673:SF10">
    <property type="entry name" value="NADH DEHYDROGENASE_NAD(P)H NITROREDUCTASE XCC3605-RELATED"/>
    <property type="match status" value="1"/>
</dbReference>
<comment type="similarity">
    <text evidence="1">Belongs to the nitroreductase family.</text>
</comment>
<dbReference type="InterPro" id="IPR029478">
    <property type="entry name" value="TM1586_NiRdase"/>
</dbReference>
<name>A0A8J8PDG0_9ARCH</name>
<comment type="caution">
    <text evidence="4">The sequence shown here is derived from an EMBL/GenBank/DDBJ whole genome shotgun (WGS) entry which is preliminary data.</text>
</comment>
<evidence type="ECO:0000256" key="2">
    <source>
        <dbReference type="ARBA" id="ARBA00023002"/>
    </source>
</evidence>
<proteinExistence type="inferred from homology"/>
<organism evidence="4 5">
    <name type="scientific">Candidatus Methanomassiliicoccus intestinalis</name>
    <dbReference type="NCBI Taxonomy" id="1406512"/>
    <lineage>
        <taxon>Archaea</taxon>
        <taxon>Methanobacteriati</taxon>
        <taxon>Thermoplasmatota</taxon>
        <taxon>Thermoplasmata</taxon>
        <taxon>Methanomassiliicoccales</taxon>
        <taxon>Methanomassiliicoccaceae</taxon>
        <taxon>Methanomassiliicoccus</taxon>
    </lineage>
</organism>
<evidence type="ECO:0000259" key="3">
    <source>
        <dbReference type="Pfam" id="PF14512"/>
    </source>
</evidence>
<dbReference type="Proteomes" id="UP000752814">
    <property type="component" value="Unassembled WGS sequence"/>
</dbReference>
<accession>A0A8J8PDG0</accession>
<protein>
    <submittedName>
        <fullName evidence="4">Nitroreductase</fullName>
    </submittedName>
</protein>
<evidence type="ECO:0000256" key="1">
    <source>
        <dbReference type="ARBA" id="ARBA00007118"/>
    </source>
</evidence>
<feature type="domain" description="Putative nitroreductase TM1586" evidence="3">
    <location>
        <begin position="2"/>
        <end position="214"/>
    </location>
</feature>
<dbReference type="CDD" id="cd02062">
    <property type="entry name" value="Nitro_FMN_reductase"/>
    <property type="match status" value="1"/>
</dbReference>
<dbReference type="SUPFAM" id="SSF55469">
    <property type="entry name" value="FMN-dependent nitroreductase-like"/>
    <property type="match status" value="1"/>
</dbReference>
<evidence type="ECO:0000313" key="5">
    <source>
        <dbReference type="Proteomes" id="UP000752814"/>
    </source>
</evidence>
<evidence type="ECO:0000313" key="4">
    <source>
        <dbReference type="EMBL" id="TQS83653.1"/>
    </source>
</evidence>
<gene>
    <name evidence="4" type="ORF">A3207_08715</name>
</gene>
<dbReference type="PANTHER" id="PTHR43673">
    <property type="entry name" value="NAD(P)H NITROREDUCTASE YDGI-RELATED"/>
    <property type="match status" value="1"/>
</dbReference>
<dbReference type="AlphaFoldDB" id="A0A8J8PDG0"/>
<dbReference type="RefSeq" id="WP_400256632.1">
    <property type="nucleotide sequence ID" value="NZ_CAYAYE010000018.1"/>
</dbReference>
<dbReference type="Gene3D" id="3.40.109.30">
    <property type="entry name" value="putative nitroreductase (tm1586), domain 2"/>
    <property type="match status" value="1"/>
</dbReference>
<dbReference type="EMBL" id="LVVT01000008">
    <property type="protein sequence ID" value="TQS83653.1"/>
    <property type="molecule type" value="Genomic_DNA"/>
</dbReference>
<dbReference type="Gene3D" id="3.40.109.10">
    <property type="entry name" value="NADH Oxidase"/>
    <property type="match status" value="1"/>
</dbReference>
<dbReference type="GO" id="GO:0016491">
    <property type="term" value="F:oxidoreductase activity"/>
    <property type="evidence" value="ECO:0007669"/>
    <property type="project" value="UniProtKB-KW"/>
</dbReference>